<evidence type="ECO:0000256" key="3">
    <source>
        <dbReference type="SAM" id="Phobius"/>
    </source>
</evidence>
<keyword evidence="3" id="KW-1133">Transmembrane helix</keyword>
<evidence type="ECO:0000256" key="2">
    <source>
        <dbReference type="PIRNR" id="PIRNR016661"/>
    </source>
</evidence>
<dbReference type="GO" id="GO:0015225">
    <property type="term" value="F:biotin transmembrane transporter activity"/>
    <property type="evidence" value="ECO:0007669"/>
    <property type="project" value="UniProtKB-UniRule"/>
</dbReference>
<evidence type="ECO:0000313" key="4">
    <source>
        <dbReference type="EMBL" id="MBR7838223.1"/>
    </source>
</evidence>
<keyword evidence="2 3" id="KW-0472">Membrane</keyword>
<feature type="transmembrane region" description="Helical" evidence="3">
    <location>
        <begin position="81"/>
        <end position="97"/>
    </location>
</feature>
<protein>
    <recommendedName>
        <fullName evidence="2">Biotin transporter</fullName>
    </recommendedName>
</protein>
<feature type="transmembrane region" description="Helical" evidence="3">
    <location>
        <begin position="55"/>
        <end position="74"/>
    </location>
</feature>
<dbReference type="GO" id="GO:0005886">
    <property type="term" value="C:plasma membrane"/>
    <property type="evidence" value="ECO:0007669"/>
    <property type="project" value="UniProtKB-SubCell"/>
</dbReference>
<dbReference type="AlphaFoldDB" id="A0A941EVV0"/>
<dbReference type="PANTHER" id="PTHR34295">
    <property type="entry name" value="BIOTIN TRANSPORTER BIOY"/>
    <property type="match status" value="1"/>
</dbReference>
<keyword evidence="3" id="KW-0812">Transmembrane</keyword>
<gene>
    <name evidence="4" type="ORF">KDL01_33435</name>
</gene>
<comment type="caution">
    <text evidence="4">The sequence shown here is derived from an EMBL/GenBank/DDBJ whole genome shotgun (WGS) entry which is preliminary data.</text>
</comment>
<sequence length="203" mass="20650">MATTAVLHPRGEKLVLSDLIPVLRGSRAREVALVLGGAALTGLSAQISIPVHGSPVPVTGQTFGVLLVGAALGARRAAASMALYLLAGFVGVPWFAGASTGSIHLATLGYLAGFVLAGALVGRLAERGADRSPWRTALTMVLGNLVIYACGVPYLAHAAHLSAADALHYGLTVFLLGDALKILLAAGLLPGAWKLAGRRPVGH</sequence>
<proteinExistence type="inferred from homology"/>
<keyword evidence="5" id="KW-1185">Reference proteome</keyword>
<dbReference type="InterPro" id="IPR003784">
    <property type="entry name" value="BioY"/>
</dbReference>
<keyword evidence="2" id="KW-0813">Transport</keyword>
<evidence type="ECO:0000313" key="5">
    <source>
        <dbReference type="Proteomes" id="UP000675781"/>
    </source>
</evidence>
<dbReference type="RefSeq" id="WP_212532684.1">
    <property type="nucleotide sequence ID" value="NZ_JAGSOG010000268.1"/>
</dbReference>
<comment type="similarity">
    <text evidence="1 2">Belongs to the BioY family.</text>
</comment>
<feature type="transmembrane region" description="Helical" evidence="3">
    <location>
        <begin position="168"/>
        <end position="189"/>
    </location>
</feature>
<reference evidence="4" key="1">
    <citation type="submission" date="2021-04" db="EMBL/GenBank/DDBJ databases">
        <title>Genome based classification of Actinospica acidithermotolerans sp. nov., an actinobacterium isolated from an Indonesian hot spring.</title>
        <authorList>
            <person name="Kusuma A.B."/>
            <person name="Putra K.E."/>
            <person name="Nafisah S."/>
            <person name="Loh J."/>
            <person name="Nouioui I."/>
            <person name="Goodfellow M."/>
        </authorList>
    </citation>
    <scope>NUCLEOTIDE SEQUENCE</scope>
    <source>
        <strain evidence="4">CSCA 57</strain>
    </source>
</reference>
<name>A0A941EVV0_9ACTN</name>
<feature type="transmembrane region" description="Helical" evidence="3">
    <location>
        <begin position="31"/>
        <end position="49"/>
    </location>
</feature>
<keyword evidence="2" id="KW-1003">Cell membrane</keyword>
<dbReference type="PANTHER" id="PTHR34295:SF1">
    <property type="entry name" value="BIOTIN TRANSPORTER BIOY"/>
    <property type="match status" value="1"/>
</dbReference>
<dbReference type="PIRSF" id="PIRSF016661">
    <property type="entry name" value="BioY"/>
    <property type="match status" value="1"/>
</dbReference>
<dbReference type="Pfam" id="PF02632">
    <property type="entry name" value="BioY"/>
    <property type="match status" value="1"/>
</dbReference>
<dbReference type="Gene3D" id="1.10.1760.20">
    <property type="match status" value="1"/>
</dbReference>
<accession>A0A941EVV0</accession>
<evidence type="ECO:0000256" key="1">
    <source>
        <dbReference type="ARBA" id="ARBA00010692"/>
    </source>
</evidence>
<dbReference type="EMBL" id="JAGSOG010000268">
    <property type="protein sequence ID" value="MBR7838223.1"/>
    <property type="molecule type" value="Genomic_DNA"/>
</dbReference>
<comment type="subcellular location">
    <subcellularLocation>
        <location evidence="2">Cell membrane</location>
        <topology evidence="2">Multi-pass membrane protein</topology>
    </subcellularLocation>
</comment>
<feature type="transmembrane region" description="Helical" evidence="3">
    <location>
        <begin position="137"/>
        <end position="156"/>
    </location>
</feature>
<dbReference type="Proteomes" id="UP000675781">
    <property type="component" value="Unassembled WGS sequence"/>
</dbReference>
<organism evidence="4 5">
    <name type="scientific">Actinospica durhamensis</name>
    <dbReference type="NCBI Taxonomy" id="1508375"/>
    <lineage>
        <taxon>Bacteria</taxon>
        <taxon>Bacillati</taxon>
        <taxon>Actinomycetota</taxon>
        <taxon>Actinomycetes</taxon>
        <taxon>Catenulisporales</taxon>
        <taxon>Actinospicaceae</taxon>
        <taxon>Actinospica</taxon>
    </lineage>
</organism>
<feature type="transmembrane region" description="Helical" evidence="3">
    <location>
        <begin position="103"/>
        <end position="125"/>
    </location>
</feature>